<reference evidence="1" key="1">
    <citation type="submission" date="2019-11" db="EMBL/GenBank/DDBJ databases">
        <title>Nori genome reveals adaptations in red seaweeds to the harsh intertidal environment.</title>
        <authorList>
            <person name="Wang D."/>
            <person name="Mao Y."/>
        </authorList>
    </citation>
    <scope>NUCLEOTIDE SEQUENCE</scope>
    <source>
        <tissue evidence="1">Gametophyte</tissue>
    </source>
</reference>
<evidence type="ECO:0000313" key="1">
    <source>
        <dbReference type="EMBL" id="KAK1866099.1"/>
    </source>
</evidence>
<dbReference type="Proteomes" id="UP000798662">
    <property type="component" value="Chromosome 2"/>
</dbReference>
<accession>A0ACC3C7I6</accession>
<gene>
    <name evidence="1" type="ORF">I4F81_008619</name>
</gene>
<keyword evidence="2" id="KW-1185">Reference proteome</keyword>
<protein>
    <submittedName>
        <fullName evidence="1">Uncharacterized protein</fullName>
    </submittedName>
</protein>
<name>A0ACC3C7I6_PYRYE</name>
<dbReference type="EMBL" id="CM020619">
    <property type="protein sequence ID" value="KAK1866099.1"/>
    <property type="molecule type" value="Genomic_DNA"/>
</dbReference>
<proteinExistence type="predicted"/>
<sequence>MAGTIDAYRFAKAVTAALTRSQVLGVPVGATASARDGGVGAAVGAHFRGAIALPLAVRVGGLASAAAAAADGRAWLDASGVIPKALASALTSVLIETGRPGREALLADLAAEEDARRAAVATVATAANAPVALRQVAMHPWLPSPALAPPVLTSLDEEGPAGAHATPSVLVPPSAKLRFLHYALPRLVATGHQVVLFSGMTASLDMIGRLLQHGLHLPFVRLDAEVSRGERAAAVASFGRGGAASRGGSAARTRSPSPARAATAAAAAGDDVVMVGVAAPVMGL</sequence>
<comment type="caution">
    <text evidence="1">The sequence shown here is derived from an EMBL/GenBank/DDBJ whole genome shotgun (WGS) entry which is preliminary data.</text>
</comment>
<evidence type="ECO:0000313" key="2">
    <source>
        <dbReference type="Proteomes" id="UP000798662"/>
    </source>
</evidence>
<organism evidence="1 2">
    <name type="scientific">Pyropia yezoensis</name>
    <name type="common">Susabi-nori</name>
    <name type="synonym">Porphyra yezoensis</name>
    <dbReference type="NCBI Taxonomy" id="2788"/>
    <lineage>
        <taxon>Eukaryota</taxon>
        <taxon>Rhodophyta</taxon>
        <taxon>Bangiophyceae</taxon>
        <taxon>Bangiales</taxon>
        <taxon>Bangiaceae</taxon>
        <taxon>Pyropia</taxon>
    </lineage>
</organism>